<dbReference type="Gene3D" id="3.40.50.620">
    <property type="entry name" value="HUPs"/>
    <property type="match status" value="1"/>
</dbReference>
<evidence type="ECO:0000313" key="3">
    <source>
        <dbReference type="Proteomes" id="UP000008793"/>
    </source>
</evidence>
<dbReference type="Gene3D" id="1.10.3620.10">
    <property type="entry name" value="YdcF like domain"/>
    <property type="match status" value="1"/>
</dbReference>
<keyword evidence="3" id="KW-1185">Reference proteome</keyword>
<dbReference type="EMBL" id="FP236843">
    <property type="protein sequence ID" value="CAX59290.1"/>
    <property type="molecule type" value="Genomic_DNA"/>
</dbReference>
<reference evidence="2 3" key="1">
    <citation type="journal article" date="2010" name="BMC Genomics">
        <title>Genome comparison of the epiphytic bacteria Erwinia billingiae and E. tasmaniensis with the pear pathogen E. pyrifoliae.</title>
        <authorList>
            <person name="Kube M."/>
            <person name="Migdoll A.M."/>
            <person name="Gehring I."/>
            <person name="Heitmann K."/>
            <person name="Mayer Y."/>
            <person name="Kuhl H."/>
            <person name="Knaust F."/>
            <person name="Geider K."/>
            <person name="Reinhardt R."/>
        </authorList>
    </citation>
    <scope>NUCLEOTIDE SEQUENCE [LARGE SCALE GENOMIC DNA]</scope>
    <source>
        <strain evidence="2 3">Eb661</strain>
    </source>
</reference>
<dbReference type="InterPro" id="IPR051599">
    <property type="entry name" value="Cell_Envelope_Assoc"/>
</dbReference>
<dbReference type="KEGG" id="ebi:EbC_17590"/>
<dbReference type="PANTHER" id="PTHR30336">
    <property type="entry name" value="INNER MEMBRANE PROTEIN, PROBABLE PERMEASE"/>
    <property type="match status" value="1"/>
</dbReference>
<dbReference type="InterPro" id="IPR003848">
    <property type="entry name" value="DUF218"/>
</dbReference>
<dbReference type="RefSeq" id="WP_013201783.1">
    <property type="nucleotide sequence ID" value="NC_014306.1"/>
</dbReference>
<evidence type="ECO:0000259" key="1">
    <source>
        <dbReference type="Pfam" id="PF02698"/>
    </source>
</evidence>
<dbReference type="STRING" id="634500.EbC_17590"/>
<dbReference type="Proteomes" id="UP000008793">
    <property type="component" value="Chromosome"/>
</dbReference>
<dbReference type="CDD" id="cd06259">
    <property type="entry name" value="YdcF-like"/>
    <property type="match status" value="1"/>
</dbReference>
<accession>D8MR33</accession>
<dbReference type="AlphaFoldDB" id="D8MR33"/>
<name>D8MR33_ERWBE</name>
<dbReference type="eggNOG" id="COG1434">
    <property type="taxonomic scope" value="Bacteria"/>
</dbReference>
<dbReference type="InterPro" id="IPR014729">
    <property type="entry name" value="Rossmann-like_a/b/a_fold"/>
</dbReference>
<dbReference type="HOGENOM" id="CLU_084257_0_0_6"/>
<organism evidence="3">
    <name type="scientific">Erwinia billingiae (strain Eb661)</name>
    <dbReference type="NCBI Taxonomy" id="634500"/>
    <lineage>
        <taxon>Bacteria</taxon>
        <taxon>Pseudomonadati</taxon>
        <taxon>Pseudomonadota</taxon>
        <taxon>Gammaproteobacteria</taxon>
        <taxon>Enterobacterales</taxon>
        <taxon>Erwiniaceae</taxon>
        <taxon>Erwinia</taxon>
    </lineage>
</organism>
<evidence type="ECO:0000313" key="2">
    <source>
        <dbReference type="EMBL" id="CAX59290.1"/>
    </source>
</evidence>
<protein>
    <submittedName>
        <fullName evidence="2">Conserved uncharacterized protein</fullName>
    </submittedName>
</protein>
<dbReference type="PANTHER" id="PTHR30336:SF20">
    <property type="entry name" value="DUF218 DOMAIN-CONTAINING PROTEIN"/>
    <property type="match status" value="1"/>
</dbReference>
<sequence length="257" mass="28186">MQLSVSDVDDFNLLSHWLAENDLAEREIDDVQLIILAGNAILPEIEGAMALCRQRGIPLLLSGGEGHSTELLRAALAADGRYQQFATLPGGEGDLLQAMAIQAFGLPPEQVLNENRSRNCGENALFSLNFLQKAGKVPAKYLLVQDPLMQRRTKATYLHQWHQQGVQAECLSWPVFTPVLTRVDAQLTITGAPGSGGIWSLERYLSMILGEMVRLKDDVHGYGPNGKGFIGAVEMPGAVESAWRRLSENPRLAELSR</sequence>
<dbReference type="Pfam" id="PF02698">
    <property type="entry name" value="DUF218"/>
    <property type="match status" value="1"/>
</dbReference>
<feature type="domain" description="DUF218" evidence="1">
    <location>
        <begin position="34"/>
        <end position="175"/>
    </location>
</feature>
<proteinExistence type="predicted"/>
<dbReference type="GeneID" id="90511785"/>
<gene>
    <name evidence="2" type="ordered locus">EbC_17590</name>
</gene>
<dbReference type="GO" id="GO:0005886">
    <property type="term" value="C:plasma membrane"/>
    <property type="evidence" value="ECO:0007669"/>
    <property type="project" value="TreeGrafter"/>
</dbReference>